<dbReference type="EMBL" id="LS483372">
    <property type="protein sequence ID" value="SQF91845.1"/>
    <property type="molecule type" value="Genomic_DNA"/>
</dbReference>
<dbReference type="Proteomes" id="UP000248640">
    <property type="component" value="Chromosome 1"/>
</dbReference>
<proteinExistence type="predicted"/>
<sequence>MKIVFEDIESPPCCLLTLGTFTVMFLIRSDAENFLRFLTGRDDIVGASS</sequence>
<protein>
    <submittedName>
        <fullName evidence="1">Uncharacterized protein</fullName>
    </submittedName>
</protein>
<organism evidence="1 2">
    <name type="scientific">Pseudomonas fluorescens</name>
    <dbReference type="NCBI Taxonomy" id="294"/>
    <lineage>
        <taxon>Bacteria</taxon>
        <taxon>Pseudomonadati</taxon>
        <taxon>Pseudomonadota</taxon>
        <taxon>Gammaproteobacteria</taxon>
        <taxon>Pseudomonadales</taxon>
        <taxon>Pseudomonadaceae</taxon>
        <taxon>Pseudomonas</taxon>
    </lineage>
</organism>
<evidence type="ECO:0000313" key="2">
    <source>
        <dbReference type="Proteomes" id="UP000248640"/>
    </source>
</evidence>
<name>A0A3M3XTD8_PSEFL</name>
<reference evidence="1 2" key="1">
    <citation type="submission" date="2018-06" db="EMBL/GenBank/DDBJ databases">
        <authorList>
            <consortium name="Pathogen Informatics"/>
            <person name="Doyle S."/>
        </authorList>
    </citation>
    <scope>NUCLEOTIDE SEQUENCE [LARGE SCALE GENOMIC DNA]</scope>
    <source>
        <strain evidence="1 2">NCTC10038</strain>
    </source>
</reference>
<evidence type="ECO:0000313" key="1">
    <source>
        <dbReference type="EMBL" id="SQF91845.1"/>
    </source>
</evidence>
<dbReference type="AlphaFoldDB" id="A0A3M3XTD8"/>
<gene>
    <name evidence="1" type="ORF">NCTC10038_03272</name>
</gene>
<accession>A0A3M3XTD8</accession>